<dbReference type="Proteomes" id="UP000243217">
    <property type="component" value="Unassembled WGS sequence"/>
</dbReference>
<dbReference type="Gene3D" id="3.30.2380.10">
    <property type="entry name" value="CGI121/TPRKB"/>
    <property type="match status" value="1"/>
</dbReference>
<dbReference type="SMART" id="SM00028">
    <property type="entry name" value="TPR"/>
    <property type="match status" value="3"/>
</dbReference>
<dbReference type="Gene3D" id="1.25.40.10">
    <property type="entry name" value="Tetratricopeptide repeat domain"/>
    <property type="match status" value="1"/>
</dbReference>
<dbReference type="EMBL" id="JNBS01002614">
    <property type="protein sequence ID" value="OQR90010.1"/>
    <property type="molecule type" value="Genomic_DNA"/>
</dbReference>
<evidence type="ECO:0000259" key="8">
    <source>
        <dbReference type="Pfam" id="PF13877"/>
    </source>
</evidence>
<sequence>MEAIAVQHQIRENAAYLQDYYSDMKLWEKSMAKKELSLKSNTKKAPPVRVRNTVAVNVRGSEDSVSIQHPINAILTPSHESKAAPASHVYDKGYTKWDTFDVEAALKEVDEPSVKKTVEQPVVDTPPKKKVVTKNAPTIPRVSREVLEKENGNAHFKAGEYAAAVKCYTRSLGYNPRNAIVLSNRAMAHLKLKEYLKAEQDTTLAIQIDANHVKSYSRRATARNALGKHHLALLDLEAALALEPQNKTIHAQVKSTRETLKLSIKRAPLQSIPVTIIHPPVNPIQEADASPIAHVSLKPQEQEKPKRIIPKIQVKIPSKAPTTSYEFNRVWKSFKHTNDTLSLRHEYLTLLHLDTLPKLFKDSIESDLLLEIVQALELSLSMQSQAEFAITFLQKLATLPRFDMVLRFLSKDEKAQVSTLINQALHLMQQETHSIKEFEAMVVQVYTYDLFEGRTLHVSLFQNVKNAPDLLKRLLAQEIDFALINADKVGSLFPLHVAASRTLLCSQTNSLTTNTLHSELVFNLSGSRNVTDSLRRFGIAQDTTSLLVCAFDANAAKIAEMQSLVDGTLVDLNIIESKDHLSPEKLQQLKKHYKISDIELSITSLSDAIVSRIATKSVNK</sequence>
<evidence type="ECO:0000313" key="10">
    <source>
        <dbReference type="Proteomes" id="UP000243217"/>
    </source>
</evidence>
<dbReference type="AlphaFoldDB" id="A0A1V9YWT7"/>
<evidence type="ECO:0000256" key="6">
    <source>
        <dbReference type="PROSITE-ProRule" id="PRU00339"/>
    </source>
</evidence>
<evidence type="ECO:0000256" key="7">
    <source>
        <dbReference type="RuleBase" id="RU004398"/>
    </source>
</evidence>
<gene>
    <name evidence="9" type="ORF">THRCLA_09468</name>
</gene>
<dbReference type="PANTHER" id="PTHR46423:SF1">
    <property type="entry name" value="RNA POLYMERASE II-ASSOCIATED PROTEIN 3"/>
    <property type="match status" value="1"/>
</dbReference>
<dbReference type="InterPro" id="IPR011990">
    <property type="entry name" value="TPR-like_helical_dom_sf"/>
</dbReference>
<evidence type="ECO:0000256" key="3">
    <source>
        <dbReference type="ARBA" id="ARBA00022803"/>
    </source>
</evidence>
<dbReference type="STRING" id="74557.A0A1V9YWT7"/>
<comment type="similarity">
    <text evidence="1 7">Belongs to the CGI121/TPRKB family.</text>
</comment>
<dbReference type="PROSITE" id="PS50005">
    <property type="entry name" value="TPR"/>
    <property type="match status" value="1"/>
</dbReference>
<evidence type="ECO:0000256" key="2">
    <source>
        <dbReference type="ARBA" id="ARBA00022737"/>
    </source>
</evidence>
<evidence type="ECO:0000256" key="1">
    <source>
        <dbReference type="ARBA" id="ARBA00005546"/>
    </source>
</evidence>
<reference evidence="9 10" key="1">
    <citation type="journal article" date="2014" name="Genome Biol. Evol.">
        <title>The secreted proteins of Achlya hypogyna and Thraustotheca clavata identify the ancestral oomycete secretome and reveal gene acquisitions by horizontal gene transfer.</title>
        <authorList>
            <person name="Misner I."/>
            <person name="Blouin N."/>
            <person name="Leonard G."/>
            <person name="Richards T.A."/>
            <person name="Lane C.E."/>
        </authorList>
    </citation>
    <scope>NUCLEOTIDE SEQUENCE [LARGE SCALE GENOMIC DNA]</scope>
    <source>
        <strain evidence="9 10">ATCC 34112</strain>
    </source>
</reference>
<dbReference type="SUPFAM" id="SSF48452">
    <property type="entry name" value="TPR-like"/>
    <property type="match status" value="1"/>
</dbReference>
<feature type="repeat" description="TPR" evidence="6">
    <location>
        <begin position="145"/>
        <end position="178"/>
    </location>
</feature>
<keyword evidence="3 6" id="KW-0802">TPR repeat</keyword>
<proteinExistence type="inferred from homology"/>
<dbReference type="Pfam" id="PF13877">
    <property type="entry name" value="RPAP3_C"/>
    <property type="match status" value="1"/>
</dbReference>
<name>A0A1V9YWT7_9STRA</name>
<comment type="caution">
    <text evidence="9">The sequence shown here is derived from an EMBL/GenBank/DDBJ whole genome shotgun (WGS) entry which is preliminary data.</text>
</comment>
<evidence type="ECO:0000313" key="9">
    <source>
        <dbReference type="EMBL" id="OQR90010.1"/>
    </source>
</evidence>
<dbReference type="InterPro" id="IPR025986">
    <property type="entry name" value="RPAP3-like_C"/>
</dbReference>
<dbReference type="SUPFAM" id="SSF143870">
    <property type="entry name" value="PF0523-like"/>
    <property type="match status" value="1"/>
</dbReference>
<dbReference type="InterPro" id="IPR051966">
    <property type="entry name" value="RPAP3"/>
</dbReference>
<evidence type="ECO:0000256" key="4">
    <source>
        <dbReference type="ARBA" id="ARBA00038275"/>
    </source>
</evidence>
<dbReference type="InterPro" id="IPR036504">
    <property type="entry name" value="CGI121/TPRKB_sf"/>
</dbReference>
<keyword evidence="10" id="KW-1185">Reference proteome</keyword>
<organism evidence="9 10">
    <name type="scientific">Thraustotheca clavata</name>
    <dbReference type="NCBI Taxonomy" id="74557"/>
    <lineage>
        <taxon>Eukaryota</taxon>
        <taxon>Sar</taxon>
        <taxon>Stramenopiles</taxon>
        <taxon>Oomycota</taxon>
        <taxon>Saprolegniomycetes</taxon>
        <taxon>Saprolegniales</taxon>
        <taxon>Achlyaceae</taxon>
        <taxon>Thraustotheca</taxon>
    </lineage>
</organism>
<feature type="domain" description="RNA-polymerase II-associated protein 3-like C-terminal" evidence="8">
    <location>
        <begin position="320"/>
        <end position="414"/>
    </location>
</feature>
<comment type="similarity">
    <text evidence="4">Belongs to the RPAP3 family.</text>
</comment>
<dbReference type="NCBIfam" id="NF011465">
    <property type="entry name" value="PRK14886.1-1"/>
    <property type="match status" value="1"/>
</dbReference>
<dbReference type="PANTHER" id="PTHR46423">
    <property type="entry name" value="RNA POLYMERASE II-ASSOCIATED PROTEIN 3"/>
    <property type="match status" value="1"/>
</dbReference>
<dbReference type="InterPro" id="IPR013926">
    <property type="entry name" value="CGI121/TPRKB"/>
</dbReference>
<dbReference type="InterPro" id="IPR019734">
    <property type="entry name" value="TPR_rpt"/>
</dbReference>
<protein>
    <recommendedName>
        <fullName evidence="5">RNA polymerase II-associated protein 3</fullName>
    </recommendedName>
</protein>
<dbReference type="OrthoDB" id="2423701at2759"/>
<keyword evidence="7" id="KW-0539">Nucleus</keyword>
<dbReference type="Pfam" id="PF08617">
    <property type="entry name" value="CGI-121"/>
    <property type="match status" value="1"/>
</dbReference>
<accession>A0A1V9YWT7</accession>
<evidence type="ECO:0000256" key="5">
    <source>
        <dbReference type="ARBA" id="ARBA00040133"/>
    </source>
</evidence>
<keyword evidence="2" id="KW-0677">Repeat</keyword>
<dbReference type="GO" id="GO:0101031">
    <property type="term" value="C:protein folding chaperone complex"/>
    <property type="evidence" value="ECO:0007669"/>
    <property type="project" value="TreeGrafter"/>
</dbReference>